<gene>
    <name evidence="3" type="ORF">ABFY20_12230</name>
</gene>
<protein>
    <submittedName>
        <fullName evidence="3">Uncharacterized protein</fullName>
    </submittedName>
</protein>
<accession>A0AB39BCY6</accession>
<feature type="region of interest" description="Disordered" evidence="1">
    <location>
        <begin position="152"/>
        <end position="172"/>
    </location>
</feature>
<feature type="compositionally biased region" description="Polar residues" evidence="1">
    <location>
        <begin position="200"/>
        <end position="216"/>
    </location>
</feature>
<keyword evidence="2" id="KW-0812">Transmembrane</keyword>
<name>A0AB39BCY6_9MICO</name>
<feature type="region of interest" description="Disordered" evidence="1">
    <location>
        <begin position="196"/>
        <end position="216"/>
    </location>
</feature>
<reference evidence="3" key="1">
    <citation type="submission" date="2024-05" db="EMBL/GenBank/DDBJ databases">
        <title>Herbiconiux sp. A18JL235.</title>
        <authorList>
            <person name="Zhang G."/>
        </authorList>
    </citation>
    <scope>NUCLEOTIDE SEQUENCE</scope>
    <source>
        <strain evidence="3">A18JL235</strain>
    </source>
</reference>
<keyword evidence="2" id="KW-1133">Transmembrane helix</keyword>
<keyword evidence="2" id="KW-0472">Membrane</keyword>
<sequence length="216" mass="22036">MSEERGRPAGRGDSLKHFRLLPRRKLPVMPDRGERWGGLLRPATLVAAGIAAVIVAVVLIGVATVRPDTPTTLDGVTAEVTTQIDGLVALLPEDSAPATDEESAVVQACPDGSAEEQAAVTRVLGGVTGLDPAAWSDEVKQHYEADGWYVTTDNPAPADDGGGQAAAPGGATAAPGSVTLELIGKALVPMTVVAAPDGDGSTTLTITSESRCTHTP</sequence>
<organism evidence="3">
    <name type="scientific">Herbiconiux sp. A18JL235</name>
    <dbReference type="NCBI Taxonomy" id="3152363"/>
    <lineage>
        <taxon>Bacteria</taxon>
        <taxon>Bacillati</taxon>
        <taxon>Actinomycetota</taxon>
        <taxon>Actinomycetes</taxon>
        <taxon>Micrococcales</taxon>
        <taxon>Microbacteriaceae</taxon>
        <taxon>Herbiconiux</taxon>
    </lineage>
</organism>
<feature type="transmembrane region" description="Helical" evidence="2">
    <location>
        <begin position="39"/>
        <end position="63"/>
    </location>
</feature>
<evidence type="ECO:0000256" key="1">
    <source>
        <dbReference type="SAM" id="MobiDB-lite"/>
    </source>
</evidence>
<dbReference type="EMBL" id="CP162511">
    <property type="protein sequence ID" value="XDI04113.1"/>
    <property type="molecule type" value="Genomic_DNA"/>
</dbReference>
<evidence type="ECO:0000256" key="2">
    <source>
        <dbReference type="SAM" id="Phobius"/>
    </source>
</evidence>
<feature type="compositionally biased region" description="Low complexity" evidence="1">
    <location>
        <begin position="155"/>
        <end position="172"/>
    </location>
</feature>
<dbReference type="AlphaFoldDB" id="A0AB39BCY6"/>
<dbReference type="RefSeq" id="WP_368496524.1">
    <property type="nucleotide sequence ID" value="NZ_CP162511.1"/>
</dbReference>
<proteinExistence type="predicted"/>
<evidence type="ECO:0000313" key="3">
    <source>
        <dbReference type="EMBL" id="XDI04113.1"/>
    </source>
</evidence>